<dbReference type="Pfam" id="PF12961">
    <property type="entry name" value="DUF3850"/>
    <property type="match status" value="1"/>
</dbReference>
<proteinExistence type="predicted"/>
<dbReference type="AlphaFoldDB" id="A0A2T2WWU4"/>
<dbReference type="SUPFAM" id="SSF88697">
    <property type="entry name" value="PUA domain-like"/>
    <property type="match status" value="1"/>
</dbReference>
<dbReference type="EMBL" id="PXYW01000120">
    <property type="protein sequence ID" value="PSR26708.1"/>
    <property type="molecule type" value="Genomic_DNA"/>
</dbReference>
<evidence type="ECO:0000259" key="1">
    <source>
        <dbReference type="Pfam" id="PF12961"/>
    </source>
</evidence>
<name>A0A2T2WWU4_9FIRM</name>
<accession>A0A2T2WWU4</accession>
<reference evidence="2 3" key="1">
    <citation type="journal article" date="2014" name="BMC Genomics">
        <title>Comparison of environmental and isolate Sulfobacillus genomes reveals diverse carbon, sulfur, nitrogen, and hydrogen metabolisms.</title>
        <authorList>
            <person name="Justice N.B."/>
            <person name="Norman A."/>
            <person name="Brown C.T."/>
            <person name="Singh A."/>
            <person name="Thomas B.C."/>
            <person name="Banfield J.F."/>
        </authorList>
    </citation>
    <scope>NUCLEOTIDE SEQUENCE [LARGE SCALE GENOMIC DNA]</scope>
    <source>
        <strain evidence="2">AMDSBA4</strain>
    </source>
</reference>
<dbReference type="InterPro" id="IPR015947">
    <property type="entry name" value="PUA-like_sf"/>
</dbReference>
<evidence type="ECO:0000313" key="2">
    <source>
        <dbReference type="EMBL" id="PSR26708.1"/>
    </source>
</evidence>
<dbReference type="Proteomes" id="UP000242972">
    <property type="component" value="Unassembled WGS sequence"/>
</dbReference>
<protein>
    <submittedName>
        <fullName evidence="2">RNA-binding protein</fullName>
    </submittedName>
</protein>
<evidence type="ECO:0000313" key="3">
    <source>
        <dbReference type="Proteomes" id="UP000242972"/>
    </source>
</evidence>
<gene>
    <name evidence="2" type="ORF">C7B46_19810</name>
</gene>
<dbReference type="InterPro" id="IPR039440">
    <property type="entry name" value="DUF3850"/>
</dbReference>
<comment type="caution">
    <text evidence="2">The sequence shown here is derived from an EMBL/GenBank/DDBJ whole genome shotgun (WGS) entry which is preliminary data.</text>
</comment>
<dbReference type="Gene3D" id="2.30.130.30">
    <property type="entry name" value="Hypothetical protein"/>
    <property type="match status" value="1"/>
</dbReference>
<sequence length="110" mass="12611">MHHLKTWPHLFAAIAESDPLLRKTVEIRKDDRNFQVGDILVLEEYDVVNGYTGRSIQRMVTHCLREEPWVPHGFVALSICEMPFPRVEDRKTISSCSVGGRIKPGQDQPL</sequence>
<organism evidence="2 3">
    <name type="scientific">Sulfobacillus benefaciens</name>
    <dbReference type="NCBI Taxonomy" id="453960"/>
    <lineage>
        <taxon>Bacteria</taxon>
        <taxon>Bacillati</taxon>
        <taxon>Bacillota</taxon>
        <taxon>Clostridia</taxon>
        <taxon>Eubacteriales</taxon>
        <taxon>Clostridiales Family XVII. Incertae Sedis</taxon>
        <taxon>Sulfobacillus</taxon>
    </lineage>
</organism>
<feature type="domain" description="DUF3850" evidence="1">
    <location>
        <begin position="1"/>
        <end position="79"/>
    </location>
</feature>